<reference evidence="3" key="1">
    <citation type="journal article" date="2005" name="Nature">
        <title>The map-based sequence of the rice genome.</title>
        <authorList>
            <consortium name="International rice genome sequencing project (IRGSP)"/>
            <person name="Matsumoto T."/>
            <person name="Wu J."/>
            <person name="Kanamori H."/>
            <person name="Katayose Y."/>
            <person name="Fujisawa M."/>
            <person name="Namiki N."/>
            <person name="Mizuno H."/>
            <person name="Yamamoto K."/>
            <person name="Antonio B.A."/>
            <person name="Baba T."/>
            <person name="Sakata K."/>
            <person name="Nagamura Y."/>
            <person name="Aoki H."/>
            <person name="Arikawa K."/>
            <person name="Arita K."/>
            <person name="Bito T."/>
            <person name="Chiden Y."/>
            <person name="Fujitsuka N."/>
            <person name="Fukunaka R."/>
            <person name="Hamada M."/>
            <person name="Harada C."/>
            <person name="Hayashi A."/>
            <person name="Hijishita S."/>
            <person name="Honda M."/>
            <person name="Hosokawa S."/>
            <person name="Ichikawa Y."/>
            <person name="Idonuma A."/>
            <person name="Iijima M."/>
            <person name="Ikeda M."/>
            <person name="Ikeno M."/>
            <person name="Ito K."/>
            <person name="Ito S."/>
            <person name="Ito T."/>
            <person name="Ito Y."/>
            <person name="Ito Y."/>
            <person name="Iwabuchi A."/>
            <person name="Kamiya K."/>
            <person name="Karasawa W."/>
            <person name="Kurita K."/>
            <person name="Katagiri S."/>
            <person name="Kikuta A."/>
            <person name="Kobayashi H."/>
            <person name="Kobayashi N."/>
            <person name="Machita K."/>
            <person name="Maehara T."/>
            <person name="Masukawa M."/>
            <person name="Mizubayashi T."/>
            <person name="Mukai Y."/>
            <person name="Nagasaki H."/>
            <person name="Nagata Y."/>
            <person name="Naito S."/>
            <person name="Nakashima M."/>
            <person name="Nakama Y."/>
            <person name="Nakamichi Y."/>
            <person name="Nakamura M."/>
            <person name="Meguro A."/>
            <person name="Negishi M."/>
            <person name="Ohta I."/>
            <person name="Ohta T."/>
            <person name="Okamoto M."/>
            <person name="Ono N."/>
            <person name="Saji S."/>
            <person name="Sakaguchi M."/>
            <person name="Sakai K."/>
            <person name="Shibata M."/>
            <person name="Shimokawa T."/>
            <person name="Song J."/>
            <person name="Takazaki Y."/>
            <person name="Terasawa K."/>
            <person name="Tsugane M."/>
            <person name="Tsuji K."/>
            <person name="Ueda S."/>
            <person name="Waki K."/>
            <person name="Yamagata H."/>
            <person name="Yamamoto M."/>
            <person name="Yamamoto S."/>
            <person name="Yamane H."/>
            <person name="Yoshiki S."/>
            <person name="Yoshihara R."/>
            <person name="Yukawa K."/>
            <person name="Zhong H."/>
            <person name="Yano M."/>
            <person name="Yuan Q."/>
            <person name="Ouyang S."/>
            <person name="Liu J."/>
            <person name="Jones K.M."/>
            <person name="Gansberger K."/>
            <person name="Moffat K."/>
            <person name="Hill J."/>
            <person name="Bera J."/>
            <person name="Fadrosh D."/>
            <person name="Jin S."/>
            <person name="Johri S."/>
            <person name="Kim M."/>
            <person name="Overton L."/>
            <person name="Reardon M."/>
            <person name="Tsitrin T."/>
            <person name="Vuong H."/>
            <person name="Weaver B."/>
            <person name="Ciecko A."/>
            <person name="Tallon L."/>
            <person name="Jackson J."/>
            <person name="Pai G."/>
            <person name="Aken S.V."/>
            <person name="Utterback T."/>
            <person name="Reidmuller S."/>
            <person name="Feldblyum T."/>
            <person name="Hsiao J."/>
            <person name="Zismann V."/>
            <person name="Iobst S."/>
            <person name="de Vazeille A.R."/>
            <person name="Buell C.R."/>
            <person name="Ying K."/>
            <person name="Li Y."/>
            <person name="Lu T."/>
            <person name="Huang Y."/>
            <person name="Zhao Q."/>
            <person name="Feng Q."/>
            <person name="Zhang L."/>
            <person name="Zhu J."/>
            <person name="Weng Q."/>
            <person name="Mu J."/>
            <person name="Lu Y."/>
            <person name="Fan D."/>
            <person name="Liu Y."/>
            <person name="Guan J."/>
            <person name="Zhang Y."/>
            <person name="Yu S."/>
            <person name="Liu X."/>
            <person name="Zhang Y."/>
            <person name="Hong G."/>
            <person name="Han B."/>
            <person name="Choisne N."/>
            <person name="Demange N."/>
            <person name="Orjeda G."/>
            <person name="Samain S."/>
            <person name="Cattolico L."/>
            <person name="Pelletier E."/>
            <person name="Couloux A."/>
            <person name="Segurens B."/>
            <person name="Wincker P."/>
            <person name="D'Hont A."/>
            <person name="Scarpelli C."/>
            <person name="Weissenbach J."/>
            <person name="Salanoubat M."/>
            <person name="Quetier F."/>
            <person name="Yu Y."/>
            <person name="Kim H.R."/>
            <person name="Rambo T."/>
            <person name="Currie J."/>
            <person name="Collura K."/>
            <person name="Luo M."/>
            <person name="Yang T."/>
            <person name="Ammiraju J.S.S."/>
            <person name="Engler F."/>
            <person name="Soderlund C."/>
            <person name="Wing R.A."/>
            <person name="Palmer L.E."/>
            <person name="de la Bastide M."/>
            <person name="Spiegel L."/>
            <person name="Nascimento L."/>
            <person name="Zutavern T."/>
            <person name="O'Shaughnessy A."/>
            <person name="Dike S."/>
            <person name="Dedhia N."/>
            <person name="Preston R."/>
            <person name="Balija V."/>
            <person name="McCombie W.R."/>
            <person name="Chow T."/>
            <person name="Chen H."/>
            <person name="Chung M."/>
            <person name="Chen C."/>
            <person name="Shaw J."/>
            <person name="Wu H."/>
            <person name="Hsiao K."/>
            <person name="Chao Y."/>
            <person name="Chu M."/>
            <person name="Cheng C."/>
            <person name="Hour A."/>
            <person name="Lee P."/>
            <person name="Lin S."/>
            <person name="Lin Y."/>
            <person name="Liou J."/>
            <person name="Liu S."/>
            <person name="Hsing Y."/>
            <person name="Raghuvanshi S."/>
            <person name="Mohanty A."/>
            <person name="Bharti A.K."/>
            <person name="Gaur A."/>
            <person name="Gupta V."/>
            <person name="Kumar D."/>
            <person name="Ravi V."/>
            <person name="Vij S."/>
            <person name="Kapur A."/>
            <person name="Khurana P."/>
            <person name="Khurana P."/>
            <person name="Khurana J.P."/>
            <person name="Tyagi A.K."/>
            <person name="Gaikwad K."/>
            <person name="Singh A."/>
            <person name="Dalal V."/>
            <person name="Srivastava S."/>
            <person name="Dixit A."/>
            <person name="Pal A.K."/>
            <person name="Ghazi I.A."/>
            <person name="Yadav M."/>
            <person name="Pandit A."/>
            <person name="Bhargava A."/>
            <person name="Sureshbabu K."/>
            <person name="Batra K."/>
            <person name="Sharma T.R."/>
            <person name="Mohapatra T."/>
            <person name="Singh N.K."/>
            <person name="Messing J."/>
            <person name="Nelson A.B."/>
            <person name="Fuks G."/>
            <person name="Kavchok S."/>
            <person name="Keizer G."/>
            <person name="Linton E."/>
            <person name="Llaca V."/>
            <person name="Song R."/>
            <person name="Tanyolac B."/>
            <person name="Young S."/>
            <person name="Ho-Il K."/>
            <person name="Hahn J.H."/>
            <person name="Sangsakoo G."/>
            <person name="Vanavichit A."/>
            <person name="de Mattos Luiz.A.T."/>
            <person name="Zimmer P.D."/>
            <person name="Malone G."/>
            <person name="Dellagostin O."/>
            <person name="de Oliveira A.C."/>
            <person name="Bevan M."/>
            <person name="Bancroft I."/>
            <person name="Minx P."/>
            <person name="Cordum H."/>
            <person name="Wilson R."/>
            <person name="Cheng Z."/>
            <person name="Jin W."/>
            <person name="Jiang J."/>
            <person name="Leong S.A."/>
            <person name="Iwama H."/>
            <person name="Gojobori T."/>
            <person name="Itoh T."/>
            <person name="Niimura Y."/>
            <person name="Fujii Y."/>
            <person name="Habara T."/>
            <person name="Sakai H."/>
            <person name="Sato Y."/>
            <person name="Wilson G."/>
            <person name="Kumar K."/>
            <person name="McCouch S."/>
            <person name="Juretic N."/>
            <person name="Hoen D."/>
            <person name="Wright S."/>
            <person name="Bruskiewich R."/>
            <person name="Bureau T."/>
            <person name="Miyao A."/>
            <person name="Hirochika H."/>
            <person name="Nishikawa T."/>
            <person name="Kadowaki K."/>
            <person name="Sugiura M."/>
            <person name="Burr B."/>
            <person name="Sasaki T."/>
        </authorList>
    </citation>
    <scope>NUCLEOTIDE SEQUENCE [LARGE SCALE GENOMIC DNA]</scope>
    <source>
        <strain evidence="3">cv. Nipponbare</strain>
    </source>
</reference>
<name>A0A0P0XAE4_ORYSJ</name>
<dbReference type="Gramene" id="Os07t0681250-00">
    <property type="protein sequence ID" value="Os07t0681250-00"/>
    <property type="gene ID" value="Os07g0681250"/>
</dbReference>
<reference evidence="2 3" key="3">
    <citation type="journal article" date="2013" name="Rice">
        <title>Improvement of the Oryza sativa Nipponbare reference genome using next generation sequence and optical map data.</title>
        <authorList>
            <person name="Kawahara Y."/>
            <person name="de la Bastide M."/>
            <person name="Hamilton J.P."/>
            <person name="Kanamori H."/>
            <person name="McCombie W.R."/>
            <person name="Ouyang S."/>
            <person name="Schwartz D.C."/>
            <person name="Tanaka T."/>
            <person name="Wu J."/>
            <person name="Zhou S."/>
            <person name="Childs K.L."/>
            <person name="Davidson R.M."/>
            <person name="Lin H."/>
            <person name="Quesada-Ocampo L."/>
            <person name="Vaillancourt B."/>
            <person name="Sakai H."/>
            <person name="Lee S.S."/>
            <person name="Kim J."/>
            <person name="Numa H."/>
            <person name="Itoh T."/>
            <person name="Buell C.R."/>
            <person name="Matsumoto T."/>
        </authorList>
    </citation>
    <scope>NUCLEOTIDE SEQUENCE [LARGE SCALE GENOMIC DNA]</scope>
    <source>
        <strain evidence="3">cv. Nipponbare</strain>
    </source>
</reference>
<dbReference type="PaxDb" id="39947-A0A0P0XAE4"/>
<dbReference type="AlphaFoldDB" id="A0A0P0XAE4"/>
<accession>A0A0P0XAE4</accession>
<reference evidence="2 3" key="2">
    <citation type="journal article" date="2013" name="Plant Cell Physiol.">
        <title>Rice Annotation Project Database (RAP-DB): an integrative and interactive database for rice genomics.</title>
        <authorList>
            <person name="Sakai H."/>
            <person name="Lee S.S."/>
            <person name="Tanaka T."/>
            <person name="Numa H."/>
            <person name="Kim J."/>
            <person name="Kawahara Y."/>
            <person name="Wakimoto H."/>
            <person name="Yang C.C."/>
            <person name="Iwamoto M."/>
            <person name="Abe T."/>
            <person name="Yamada Y."/>
            <person name="Muto A."/>
            <person name="Inokuchi H."/>
            <person name="Ikemura T."/>
            <person name="Matsumoto T."/>
            <person name="Sasaki T."/>
            <person name="Itoh T."/>
        </authorList>
    </citation>
    <scope>NUCLEOTIDE SEQUENCE [LARGE SCALE GENOMIC DNA]</scope>
    <source>
        <strain evidence="3">cv. Nipponbare</strain>
    </source>
</reference>
<dbReference type="Proteomes" id="UP000059680">
    <property type="component" value="Chromosome 7"/>
</dbReference>
<dbReference type="EMBL" id="AP014963">
    <property type="protein sequence ID" value="BAT03244.1"/>
    <property type="molecule type" value="Genomic_DNA"/>
</dbReference>
<feature type="compositionally biased region" description="Gly residues" evidence="1">
    <location>
        <begin position="1"/>
        <end position="13"/>
    </location>
</feature>
<proteinExistence type="predicted"/>
<dbReference type="InParanoid" id="A0A0P0XAE4"/>
<feature type="non-terminal residue" evidence="2">
    <location>
        <position position="83"/>
    </location>
</feature>
<protein>
    <submittedName>
        <fullName evidence="2">Os07g0681250 protein</fullName>
    </submittedName>
</protein>
<sequence length="83" mass="8981">EAGRGEVGGGAGGESLLVSAGEDEDSESSASEHLEQLRHARYPRADRLARPLLERHRIIRPASTSIDHQAIGVINIIDYTYVS</sequence>
<evidence type="ECO:0000256" key="1">
    <source>
        <dbReference type="SAM" id="MobiDB-lite"/>
    </source>
</evidence>
<organism evidence="2 3">
    <name type="scientific">Oryza sativa subsp. japonica</name>
    <name type="common">Rice</name>
    <dbReference type="NCBI Taxonomy" id="39947"/>
    <lineage>
        <taxon>Eukaryota</taxon>
        <taxon>Viridiplantae</taxon>
        <taxon>Streptophyta</taxon>
        <taxon>Embryophyta</taxon>
        <taxon>Tracheophyta</taxon>
        <taxon>Spermatophyta</taxon>
        <taxon>Magnoliopsida</taxon>
        <taxon>Liliopsida</taxon>
        <taxon>Poales</taxon>
        <taxon>Poaceae</taxon>
        <taxon>BOP clade</taxon>
        <taxon>Oryzoideae</taxon>
        <taxon>Oryzeae</taxon>
        <taxon>Oryzinae</taxon>
        <taxon>Oryza</taxon>
        <taxon>Oryza sativa</taxon>
    </lineage>
</organism>
<keyword evidence="3" id="KW-1185">Reference proteome</keyword>
<evidence type="ECO:0000313" key="2">
    <source>
        <dbReference type="EMBL" id="BAT03244.1"/>
    </source>
</evidence>
<feature type="region of interest" description="Disordered" evidence="1">
    <location>
        <begin position="1"/>
        <end position="38"/>
    </location>
</feature>
<gene>
    <name evidence="2" type="ordered locus">Os07g0681250</name>
    <name evidence="2" type="ORF">OSNPB_070681250</name>
</gene>
<evidence type="ECO:0000313" key="3">
    <source>
        <dbReference type="Proteomes" id="UP000059680"/>
    </source>
</evidence>